<feature type="non-terminal residue" evidence="1">
    <location>
        <position position="1"/>
    </location>
</feature>
<name>A0AA40MKY1_STAAU</name>
<protein>
    <submittedName>
        <fullName evidence="1">Uncharacterized protein</fullName>
    </submittedName>
</protein>
<proteinExistence type="predicted"/>
<dbReference type="EMBL" id="JXIG01000386">
    <property type="protein sequence ID" value="KIU01411.1"/>
    <property type="molecule type" value="Genomic_DNA"/>
</dbReference>
<reference evidence="1 2" key="1">
    <citation type="submission" date="2015-01" db="EMBL/GenBank/DDBJ databases">
        <title>Characterization of Swiss Staphylococcus aureus strains involved in food poisoning.</title>
        <authorList>
            <person name="Crovadore J."/>
            <person name="Chablais R."/>
            <person name="Tonacini J."/>
            <person name="Schnyder B."/>
            <person name="Lefort F."/>
        </authorList>
    </citation>
    <scope>NUCLEOTIDE SEQUENCE [LARGE SCALE GENOMIC DNA]</scope>
    <source>
        <strain evidence="1 2">SA-120</strain>
    </source>
</reference>
<gene>
    <name evidence="1" type="ORF">QU38_01775</name>
</gene>
<accession>A0AA40MKY1</accession>
<sequence length="149" mass="15730">AELDAGDVPARQAPAADQLQLVGQVQAHRAIIAFLPDLGLLAHRRRGREAGIGIGAAAEPLEIGTRRESERGESRGVTVLGAVQRTEHDFVIAPEQVDQALDLPVEAVLDVVALVLVGKGELDPAGRLVDQARQIEQLGLLGILHAVIV</sequence>
<organism evidence="1 2">
    <name type="scientific">Staphylococcus aureus</name>
    <dbReference type="NCBI Taxonomy" id="1280"/>
    <lineage>
        <taxon>Bacteria</taxon>
        <taxon>Bacillati</taxon>
        <taxon>Bacillota</taxon>
        <taxon>Bacilli</taxon>
        <taxon>Bacillales</taxon>
        <taxon>Staphylococcaceae</taxon>
        <taxon>Staphylococcus</taxon>
    </lineage>
</organism>
<evidence type="ECO:0000313" key="1">
    <source>
        <dbReference type="EMBL" id="KIU01411.1"/>
    </source>
</evidence>
<dbReference type="Proteomes" id="UP000032274">
    <property type="component" value="Unassembled WGS sequence"/>
</dbReference>
<feature type="non-terminal residue" evidence="1">
    <location>
        <position position="149"/>
    </location>
</feature>
<evidence type="ECO:0000313" key="2">
    <source>
        <dbReference type="Proteomes" id="UP000032274"/>
    </source>
</evidence>
<dbReference type="AlphaFoldDB" id="A0AA40MKY1"/>
<comment type="caution">
    <text evidence="1">The sequence shown here is derived from an EMBL/GenBank/DDBJ whole genome shotgun (WGS) entry which is preliminary data.</text>
</comment>